<name>A0A1J9RF40_9PEZI</name>
<feature type="signal peptide" evidence="5">
    <location>
        <begin position="1"/>
        <end position="19"/>
    </location>
</feature>
<gene>
    <name evidence="7" type="ORF">BKCO1_5100085</name>
</gene>
<evidence type="ECO:0000313" key="8">
    <source>
        <dbReference type="Proteomes" id="UP000183809"/>
    </source>
</evidence>
<evidence type="ECO:0000256" key="5">
    <source>
        <dbReference type="SAM" id="SignalP"/>
    </source>
</evidence>
<dbReference type="GO" id="GO:0071949">
    <property type="term" value="F:FAD binding"/>
    <property type="evidence" value="ECO:0007669"/>
    <property type="project" value="InterPro"/>
</dbReference>
<sequence>MQLAPVLFVLLIRTLGVYAGRHYASEYAYTAPNVSSTYPASTYCCGALEAAGFGSRVEYAGEERYEASIDSYWSNLEHLHPWCLIQPLTTDEVSKIVATLVTASESQECRFAVRSGGHTTWAGAANIDDGVTIDLSYMNSTTFHAENSTAAIQVGARWESVYATLDALNVSTPGGRCNKPGVGGLVLGSGLSYFNARKGFVCDSVANFEVVLANGDIVNANSQHNRDLFQVLKGGSNNFGVVTRVDMEVFDNHGELWGGLIQYPSSTMSQHAKAFTHFTDSIESDQNASTIMFTSFNSEDAGDVAIFDGHVYTKPVARPPIYDEYYAIPGKIFDTTRITNMSDLVAEVPIENGWRQLMMTCTFQNDEQVLSKAMELFTLTARKLNGTSGKWNFGNQYHPVPKVYTQHSIERGGNVLGLERASSNLVIMLTLVQWDEAANDARFIEANGRLIDDVVAYSRSVDKANEWLYLNYAWRTQDVLASYGPENVARMRTASAKYDPAGVFQRLVPGGFKLPPLRSPSDVGR</sequence>
<dbReference type="RefSeq" id="XP_020127439.1">
    <property type="nucleotide sequence ID" value="XM_020277009.1"/>
</dbReference>
<keyword evidence="8" id="KW-1185">Reference proteome</keyword>
<dbReference type="Gene3D" id="3.30.465.10">
    <property type="match status" value="1"/>
</dbReference>
<evidence type="ECO:0000256" key="3">
    <source>
        <dbReference type="ARBA" id="ARBA00022827"/>
    </source>
</evidence>
<dbReference type="InterPro" id="IPR016169">
    <property type="entry name" value="FAD-bd_PCMH_sub2"/>
</dbReference>
<dbReference type="GeneID" id="31017270"/>
<evidence type="ECO:0000313" key="7">
    <source>
        <dbReference type="EMBL" id="OJD31179.1"/>
    </source>
</evidence>
<proteinExistence type="inferred from homology"/>
<dbReference type="InterPro" id="IPR016166">
    <property type="entry name" value="FAD-bd_PCMH"/>
</dbReference>
<protein>
    <submittedName>
        <fullName evidence="7">Fad binding domain containing protein</fullName>
    </submittedName>
</protein>
<keyword evidence="3" id="KW-0274">FAD</keyword>
<dbReference type="InterPro" id="IPR006094">
    <property type="entry name" value="Oxid_FAD_bind_N"/>
</dbReference>
<keyword evidence="4" id="KW-0560">Oxidoreductase</keyword>
<dbReference type="EMBL" id="MNUE01000051">
    <property type="protein sequence ID" value="OJD31179.1"/>
    <property type="molecule type" value="Genomic_DNA"/>
</dbReference>
<keyword evidence="2" id="KW-0285">Flavoprotein</keyword>
<dbReference type="GO" id="GO:0016491">
    <property type="term" value="F:oxidoreductase activity"/>
    <property type="evidence" value="ECO:0007669"/>
    <property type="project" value="UniProtKB-KW"/>
</dbReference>
<evidence type="ECO:0000256" key="4">
    <source>
        <dbReference type="ARBA" id="ARBA00023002"/>
    </source>
</evidence>
<dbReference type="OrthoDB" id="2151789at2759"/>
<dbReference type="PANTHER" id="PTHR42973">
    <property type="entry name" value="BINDING OXIDOREDUCTASE, PUTATIVE (AFU_ORTHOLOGUE AFUA_1G17690)-RELATED"/>
    <property type="match status" value="1"/>
</dbReference>
<evidence type="ECO:0000259" key="6">
    <source>
        <dbReference type="PROSITE" id="PS51387"/>
    </source>
</evidence>
<organism evidence="7 8">
    <name type="scientific">Diplodia corticola</name>
    <dbReference type="NCBI Taxonomy" id="236234"/>
    <lineage>
        <taxon>Eukaryota</taxon>
        <taxon>Fungi</taxon>
        <taxon>Dikarya</taxon>
        <taxon>Ascomycota</taxon>
        <taxon>Pezizomycotina</taxon>
        <taxon>Dothideomycetes</taxon>
        <taxon>Dothideomycetes incertae sedis</taxon>
        <taxon>Botryosphaeriales</taxon>
        <taxon>Botryosphaeriaceae</taxon>
        <taxon>Diplodia</taxon>
    </lineage>
</organism>
<dbReference type="InterPro" id="IPR036318">
    <property type="entry name" value="FAD-bd_PCMH-like_sf"/>
</dbReference>
<comment type="similarity">
    <text evidence="1">Belongs to the oxygen-dependent FAD-linked oxidoreductase family.</text>
</comment>
<dbReference type="AlphaFoldDB" id="A0A1J9RF40"/>
<feature type="domain" description="FAD-binding PCMH-type" evidence="6">
    <location>
        <begin position="77"/>
        <end position="252"/>
    </location>
</feature>
<dbReference type="PANTHER" id="PTHR42973:SF22">
    <property type="entry name" value="FAD-BINDING PCMH-TYPE DOMAIN-CONTAINING PROTEIN-RELATED"/>
    <property type="match status" value="1"/>
</dbReference>
<evidence type="ECO:0000256" key="2">
    <source>
        <dbReference type="ARBA" id="ARBA00022630"/>
    </source>
</evidence>
<dbReference type="PROSITE" id="PS51387">
    <property type="entry name" value="FAD_PCMH"/>
    <property type="match status" value="1"/>
</dbReference>
<comment type="caution">
    <text evidence="7">The sequence shown here is derived from an EMBL/GenBank/DDBJ whole genome shotgun (WGS) entry which is preliminary data.</text>
</comment>
<keyword evidence="5" id="KW-0732">Signal</keyword>
<evidence type="ECO:0000256" key="1">
    <source>
        <dbReference type="ARBA" id="ARBA00005466"/>
    </source>
</evidence>
<dbReference type="Pfam" id="PF01565">
    <property type="entry name" value="FAD_binding_4"/>
    <property type="match status" value="1"/>
</dbReference>
<feature type="chain" id="PRO_5012634082" evidence="5">
    <location>
        <begin position="20"/>
        <end position="525"/>
    </location>
</feature>
<dbReference type="SUPFAM" id="SSF56176">
    <property type="entry name" value="FAD-binding/transporter-associated domain-like"/>
    <property type="match status" value="1"/>
</dbReference>
<accession>A0A1J9RF40</accession>
<dbReference type="STRING" id="236234.A0A1J9RF40"/>
<dbReference type="InterPro" id="IPR050416">
    <property type="entry name" value="FAD-linked_Oxidoreductase"/>
</dbReference>
<reference evidence="7 8" key="1">
    <citation type="submission" date="2016-10" db="EMBL/GenBank/DDBJ databases">
        <title>Proteomics and genomics reveal pathogen-plant mechanisms compatible with a hemibiotrophic lifestyle of Diplodia corticola.</title>
        <authorList>
            <person name="Fernandes I."/>
            <person name="De Jonge R."/>
            <person name="Van De Peer Y."/>
            <person name="Devreese B."/>
            <person name="Alves A."/>
            <person name="Esteves A.C."/>
        </authorList>
    </citation>
    <scope>NUCLEOTIDE SEQUENCE [LARGE SCALE GENOMIC DNA]</scope>
    <source>
        <strain evidence="7 8">CBS 112549</strain>
    </source>
</reference>
<dbReference type="Proteomes" id="UP000183809">
    <property type="component" value="Unassembled WGS sequence"/>
</dbReference>